<protein>
    <recommendedName>
        <fullName evidence="5">UMOD/GP2/OIT3-like D8C domain-containing protein</fullName>
    </recommendedName>
</protein>
<reference evidence="6" key="1">
    <citation type="submission" date="2018-11" db="EMBL/GenBank/DDBJ databases">
        <authorList>
            <person name="Alioto T."/>
            <person name="Alioto T."/>
        </authorList>
    </citation>
    <scope>NUCLEOTIDE SEQUENCE</scope>
</reference>
<evidence type="ECO:0000256" key="1">
    <source>
        <dbReference type="ARBA" id="ARBA00022729"/>
    </source>
</evidence>
<accession>A0A8B6GKB2</accession>
<keyword evidence="4" id="KW-0472">Membrane</keyword>
<feature type="region of interest" description="Disordered" evidence="3">
    <location>
        <begin position="84"/>
        <end position="104"/>
    </location>
</feature>
<keyword evidence="4" id="KW-1133">Transmembrane helix</keyword>
<feature type="compositionally biased region" description="Low complexity" evidence="3">
    <location>
        <begin position="89"/>
        <end position="101"/>
    </location>
</feature>
<keyword evidence="7" id="KW-1185">Reference proteome</keyword>
<evidence type="ECO:0000256" key="3">
    <source>
        <dbReference type="SAM" id="MobiDB-lite"/>
    </source>
</evidence>
<evidence type="ECO:0000313" key="6">
    <source>
        <dbReference type="EMBL" id="VDI64889.1"/>
    </source>
</evidence>
<dbReference type="InterPro" id="IPR057774">
    <property type="entry name" value="D8C_UMOD/GP2/OIT3-like"/>
</dbReference>
<sequence length="683" mass="76294">MPKQKSRTRRKAAPQSIEEDVPNLVEEQSHQLRRRKTRRAVPETITEQPSVPTANDIADALFRKFESSGVQLVKDNTAVPINDLTGMLSSSSTQPENSSNNDSQGQMLAVFQPPLSSDPNINTSSDGELLNSNSYAENPYACDMLRHSIPLDYHVSSKVKSDVWCDNYVNFALLLPSNIDDTCNESTLFENLNITISNRKSNKELLSIHQWTNAFDIFMSIYLEKNLRSARALIKYGFNVRSLCKSLGFQAAKVYDEKFRKIRKILGLQWIKSMMNFGDLLLYMKDNLIFQVKIRSRMLKRLDTNFYKGHSFRIGAATSAAARGVPLALIQSMGDPCVSYKVLDTADAITRSVANANNSPSLCDNTLEAGWYRVTSYAGERMPTECIVGGMRCGTSSSIWMNGTYPDIGDVKTVQACAAHYDGDCCKHSYDIEVKNCTDYLVYNLSPVSSCYQAYCFGSELKCPDGQTSDNGGFTPGCEIDPCHRSNYGILIGELKRSSNYTLQDSDIAIEDSRLTTGWYRIDSVTGNDIVNGSVTIMHCGTVNPLWMNGSIPDVSHKTVDRKVCYSGLSNSCEKEFNIKVRNCGNYRIYYLIQLNVDKSAYCFGTLPVPDPTKTTTTSTRRRPSKDDENNKEDKPYIWVIVAILAVSSATLLTILFVKFILKRTAQKRSVSCISVQNTFPPS</sequence>
<feature type="transmembrane region" description="Helical" evidence="4">
    <location>
        <begin position="637"/>
        <end position="662"/>
    </location>
</feature>
<evidence type="ECO:0000313" key="7">
    <source>
        <dbReference type="Proteomes" id="UP000596742"/>
    </source>
</evidence>
<dbReference type="PANTHER" id="PTHR35558">
    <property type="entry name" value="SGNH_HYDRO DOMAIN-CONTAINING PROTEIN"/>
    <property type="match status" value="1"/>
</dbReference>
<feature type="domain" description="UMOD/GP2/OIT3-like D8C" evidence="5">
    <location>
        <begin position="381"/>
        <end position="456"/>
    </location>
</feature>
<evidence type="ECO:0000256" key="2">
    <source>
        <dbReference type="ARBA" id="ARBA00023157"/>
    </source>
</evidence>
<dbReference type="Proteomes" id="UP000596742">
    <property type="component" value="Unassembled WGS sequence"/>
</dbReference>
<dbReference type="EMBL" id="UYJE01008567">
    <property type="protein sequence ID" value="VDI64889.1"/>
    <property type="molecule type" value="Genomic_DNA"/>
</dbReference>
<evidence type="ECO:0000259" key="5">
    <source>
        <dbReference type="Pfam" id="PF23283"/>
    </source>
</evidence>
<comment type="caution">
    <text evidence="6">The sequence shown here is derived from an EMBL/GenBank/DDBJ whole genome shotgun (WGS) entry which is preliminary data.</text>
</comment>
<keyword evidence="1" id="KW-0732">Signal</keyword>
<dbReference type="PANTHER" id="PTHR35558:SF1">
    <property type="entry name" value="ENDONUCLEASE_EXONUCLEASE_PHOSPHATASE DOMAIN-CONTAINING PROTEIN"/>
    <property type="match status" value="1"/>
</dbReference>
<feature type="compositionally biased region" description="Basic residues" evidence="3">
    <location>
        <begin position="1"/>
        <end position="12"/>
    </location>
</feature>
<evidence type="ECO:0000256" key="4">
    <source>
        <dbReference type="SAM" id="Phobius"/>
    </source>
</evidence>
<proteinExistence type="predicted"/>
<gene>
    <name evidence="6" type="ORF">MGAL_10B094267</name>
</gene>
<dbReference type="AlphaFoldDB" id="A0A8B6GKB2"/>
<dbReference type="OrthoDB" id="6123000at2759"/>
<keyword evidence="4" id="KW-0812">Transmembrane</keyword>
<keyword evidence="2" id="KW-1015">Disulfide bond</keyword>
<dbReference type="Pfam" id="PF23283">
    <property type="entry name" value="D8C_UMOD"/>
    <property type="match status" value="1"/>
</dbReference>
<feature type="region of interest" description="Disordered" evidence="3">
    <location>
        <begin position="1"/>
        <end position="48"/>
    </location>
</feature>
<name>A0A8B6GKB2_MYTGA</name>
<organism evidence="6 7">
    <name type="scientific">Mytilus galloprovincialis</name>
    <name type="common">Mediterranean mussel</name>
    <dbReference type="NCBI Taxonomy" id="29158"/>
    <lineage>
        <taxon>Eukaryota</taxon>
        <taxon>Metazoa</taxon>
        <taxon>Spiralia</taxon>
        <taxon>Lophotrochozoa</taxon>
        <taxon>Mollusca</taxon>
        <taxon>Bivalvia</taxon>
        <taxon>Autobranchia</taxon>
        <taxon>Pteriomorphia</taxon>
        <taxon>Mytilida</taxon>
        <taxon>Mytiloidea</taxon>
        <taxon>Mytilidae</taxon>
        <taxon>Mytilinae</taxon>
        <taxon>Mytilus</taxon>
    </lineage>
</organism>